<proteinExistence type="predicted"/>
<reference evidence="1" key="1">
    <citation type="submission" date="2023-02" db="EMBL/GenBank/DDBJ databases">
        <title>Colletotrichum kahawae CIFC_Que2 genome sequencing and assembly.</title>
        <authorList>
            <person name="Baroncelli R."/>
        </authorList>
    </citation>
    <scope>NUCLEOTIDE SEQUENCE</scope>
    <source>
        <strain evidence="1">CIFC_Que2</strain>
    </source>
</reference>
<organism evidence="1 2">
    <name type="scientific">Colletotrichum kahawae</name>
    <name type="common">Coffee berry disease fungus</name>
    <dbReference type="NCBI Taxonomy" id="34407"/>
    <lineage>
        <taxon>Eukaryota</taxon>
        <taxon>Fungi</taxon>
        <taxon>Dikarya</taxon>
        <taxon>Ascomycota</taxon>
        <taxon>Pezizomycotina</taxon>
        <taxon>Sordariomycetes</taxon>
        <taxon>Hypocreomycetidae</taxon>
        <taxon>Glomerellales</taxon>
        <taxon>Glomerellaceae</taxon>
        <taxon>Colletotrichum</taxon>
        <taxon>Colletotrichum gloeosporioides species complex</taxon>
    </lineage>
</organism>
<accession>A0AAD9XYV0</accession>
<dbReference type="EMBL" id="VYYT01000791">
    <property type="protein sequence ID" value="KAK2729367.1"/>
    <property type="molecule type" value="Genomic_DNA"/>
</dbReference>
<dbReference type="Proteomes" id="UP001281614">
    <property type="component" value="Unassembled WGS sequence"/>
</dbReference>
<evidence type="ECO:0000313" key="2">
    <source>
        <dbReference type="Proteomes" id="UP001281614"/>
    </source>
</evidence>
<protein>
    <submittedName>
        <fullName evidence="1">Pol-like protein</fullName>
    </submittedName>
</protein>
<evidence type="ECO:0000313" key="1">
    <source>
        <dbReference type="EMBL" id="KAK2729367.1"/>
    </source>
</evidence>
<comment type="caution">
    <text evidence="1">The sequence shown here is derived from an EMBL/GenBank/DDBJ whole genome shotgun (WGS) entry which is preliminary data.</text>
</comment>
<dbReference type="AlphaFoldDB" id="A0AAD9XYV0"/>
<keyword evidence="2" id="KW-1185">Reference proteome</keyword>
<gene>
    <name evidence="1" type="ORF">CKAH01_19161</name>
</gene>
<sequence length="51" mass="5704">MTAEINRRVNEVVNVSIRPLQDQITQLLIALNRLISTDRTTPTPLTSSVLT</sequence>
<name>A0AAD9XYV0_COLKA</name>